<dbReference type="Proteomes" id="UP001138894">
    <property type="component" value="Unassembled WGS sequence"/>
</dbReference>
<name>A0A9X1JPM8_9FLAO</name>
<evidence type="ECO:0000313" key="3">
    <source>
        <dbReference type="Proteomes" id="UP001138894"/>
    </source>
</evidence>
<accession>A0A9X1JPM8</accession>
<proteinExistence type="predicted"/>
<evidence type="ECO:0000256" key="1">
    <source>
        <dbReference type="SAM" id="MobiDB-lite"/>
    </source>
</evidence>
<reference evidence="2" key="1">
    <citation type="submission" date="2021-04" db="EMBL/GenBank/DDBJ databases">
        <authorList>
            <person name="Pira H."/>
            <person name="Risdian C."/>
            <person name="Wink J."/>
        </authorList>
    </citation>
    <scope>NUCLEOTIDE SEQUENCE</scope>
    <source>
        <strain evidence="2">WHY3</strain>
    </source>
</reference>
<sequence length="656" mass="76144">MKIKFFAIITFCLFLSELSSQVNPKNAKKSDSGKSLGRDSTSVKRTKEIKKVASIDMYLQFSIEGDSTVVDTTLSIKKDYKFNYLQRDNFGLMPFANIGQTYNALSFNIADNRTNPNFGSRARHFNYIESDDVLYYEVPTPWTRLTYKTAFEQGQMLDAFFTVNLSKQFNFSIAYKGLRSLGNYQNALTSTGNFRLTSNYKTKNNRYKARAHIVMQDLLNEENGGLLDEDIENFVTGDEEFIDRSVFDMNFQDAENILVGKRFFLNHSYDLIKKRDSLNKNSLAIINEISFEDKYYQYRQNSPSVNYFGDTFTNNINDKVTLEDFRSSLSLSYNNNILGNLKFGIDYTNINYGYNSVVLLFPDEIILNRIKTSFLGANASYSKTINSIKLKGSAGLNLSDEFVGSYIDTNLSFKLNDDIHLDGGLFISSRLPNYNFLLYQSDYIDYNWYNFEDFKNVNTQQIKFNISSEKFFNASLDISNIENYTYFGVSSDTNRDNVVKPMQYSDPLQYLRLKVQKEFRVGHFALDNTIMYQNVISDEDVLNVPVIITRNTLYYSNQIFKKAMTLQTGITFNYFTKYNMNGYDPLLAEFYTQNETELGGFPRLDFFVNAKVRQTRIFLKAEHFNSSFTGYDYFSAPNHPYRDFTIRFGLVWDFFL</sequence>
<dbReference type="Pfam" id="PF14121">
    <property type="entry name" value="Porin_10"/>
    <property type="match status" value="1"/>
</dbReference>
<dbReference type="InterPro" id="IPR025631">
    <property type="entry name" value="Porin_10"/>
</dbReference>
<organism evidence="2 3">
    <name type="scientific">Winogradskyella luteola</name>
    <dbReference type="NCBI Taxonomy" id="2828330"/>
    <lineage>
        <taxon>Bacteria</taxon>
        <taxon>Pseudomonadati</taxon>
        <taxon>Bacteroidota</taxon>
        <taxon>Flavobacteriia</taxon>
        <taxon>Flavobacteriales</taxon>
        <taxon>Flavobacteriaceae</taxon>
        <taxon>Winogradskyella</taxon>
    </lineage>
</organism>
<evidence type="ECO:0000313" key="2">
    <source>
        <dbReference type="EMBL" id="MBV7270596.1"/>
    </source>
</evidence>
<comment type="caution">
    <text evidence="2">The sequence shown here is derived from an EMBL/GenBank/DDBJ whole genome shotgun (WGS) entry which is preliminary data.</text>
</comment>
<dbReference type="EMBL" id="JAGSPD010000019">
    <property type="protein sequence ID" value="MBV7270596.1"/>
    <property type="molecule type" value="Genomic_DNA"/>
</dbReference>
<dbReference type="AlphaFoldDB" id="A0A9X1JPM8"/>
<feature type="region of interest" description="Disordered" evidence="1">
    <location>
        <begin position="23"/>
        <end position="42"/>
    </location>
</feature>
<protein>
    <submittedName>
        <fullName evidence="2">Porin</fullName>
    </submittedName>
</protein>
<keyword evidence="3" id="KW-1185">Reference proteome</keyword>
<gene>
    <name evidence="2" type="ORF">KCG49_15515</name>
</gene>
<dbReference type="RefSeq" id="WP_218547815.1">
    <property type="nucleotide sequence ID" value="NZ_JAGSPD010000019.1"/>
</dbReference>